<evidence type="ECO:0000256" key="4">
    <source>
        <dbReference type="ARBA" id="ARBA00022777"/>
    </source>
</evidence>
<dbReference type="GO" id="GO:0045944">
    <property type="term" value="P:positive regulation of transcription by RNA polymerase II"/>
    <property type="evidence" value="ECO:0007669"/>
    <property type="project" value="TreeGrafter"/>
</dbReference>
<dbReference type="GO" id="GO:0042771">
    <property type="term" value="P:intrinsic apoptotic signaling pathway in response to DNA damage by p53 class mediator"/>
    <property type="evidence" value="ECO:0007669"/>
    <property type="project" value="TreeGrafter"/>
</dbReference>
<dbReference type="GeneTree" id="ENSGT00940000164472"/>
<dbReference type="InterPro" id="IPR050494">
    <property type="entry name" value="Ser_Thr_dual-spec_kinase"/>
</dbReference>
<dbReference type="PROSITE" id="PS00108">
    <property type="entry name" value="PROTEIN_KINASE_ST"/>
    <property type="match status" value="1"/>
</dbReference>
<evidence type="ECO:0000256" key="6">
    <source>
        <dbReference type="PROSITE-ProRule" id="PRU10141"/>
    </source>
</evidence>
<keyword evidence="4" id="KW-0418">Kinase</keyword>
<proteinExistence type="inferred from homology"/>
<evidence type="ECO:0000256" key="7">
    <source>
        <dbReference type="RuleBase" id="RU000304"/>
    </source>
</evidence>
<dbReference type="Pfam" id="PF00069">
    <property type="entry name" value="Pkinase"/>
    <property type="match status" value="1"/>
</dbReference>
<dbReference type="GO" id="GO:0004713">
    <property type="term" value="F:protein tyrosine kinase activity"/>
    <property type="evidence" value="ECO:0007669"/>
    <property type="project" value="TreeGrafter"/>
</dbReference>
<dbReference type="InterPro" id="IPR017441">
    <property type="entry name" value="Protein_kinase_ATP_BS"/>
</dbReference>
<name>A0A3P8UI67_CYNSE</name>
<dbReference type="AlphaFoldDB" id="A0A3P8UI67"/>
<feature type="domain" description="Protein kinase" evidence="8">
    <location>
        <begin position="47"/>
        <end position="349"/>
    </location>
</feature>
<protein>
    <recommendedName>
        <fullName evidence="8">Protein kinase domain-containing protein</fullName>
    </recommendedName>
</protein>
<dbReference type="GO" id="GO:0003714">
    <property type="term" value="F:transcription corepressor activity"/>
    <property type="evidence" value="ECO:0007669"/>
    <property type="project" value="TreeGrafter"/>
</dbReference>
<accession>A0A3P8UI67</accession>
<dbReference type="STRING" id="244447.ENSCSEP00000002913"/>
<dbReference type="InParanoid" id="A0A3P8UI67"/>
<evidence type="ECO:0000313" key="10">
    <source>
        <dbReference type="Proteomes" id="UP000265120"/>
    </source>
</evidence>
<dbReference type="Gene3D" id="1.10.510.10">
    <property type="entry name" value="Transferase(Phosphotransferase) domain 1"/>
    <property type="match status" value="1"/>
</dbReference>
<keyword evidence="10" id="KW-1185">Reference proteome</keyword>
<dbReference type="SUPFAM" id="SSF56112">
    <property type="entry name" value="Protein kinase-like (PK-like)"/>
    <property type="match status" value="1"/>
</dbReference>
<dbReference type="Ensembl" id="ENSCSET00000002957.1">
    <property type="protein sequence ID" value="ENSCSEP00000002913.1"/>
    <property type="gene ID" value="ENSCSEG00000001924.1"/>
</dbReference>
<dbReference type="PROSITE" id="PS00107">
    <property type="entry name" value="PROTEIN_KINASE_ATP"/>
    <property type="match status" value="1"/>
</dbReference>
<evidence type="ECO:0000259" key="8">
    <source>
        <dbReference type="PROSITE" id="PS50011"/>
    </source>
</evidence>
<dbReference type="GO" id="GO:0005737">
    <property type="term" value="C:cytoplasm"/>
    <property type="evidence" value="ECO:0007669"/>
    <property type="project" value="TreeGrafter"/>
</dbReference>
<dbReference type="PROSITE" id="PS50011">
    <property type="entry name" value="PROTEIN_KINASE_DOM"/>
    <property type="match status" value="1"/>
</dbReference>
<keyword evidence="5 6" id="KW-0067">ATP-binding</keyword>
<keyword evidence="2" id="KW-0808">Transferase</keyword>
<sequence length="437" mass="49989">MFSIGGESWFGVFANQRSEVVRKMGSLNAEAFLARKNDILHSSITCYQILDFIGEGHFSKVAKCVDLNTGKIVALKISKTKSKVNDREVTILETVRALDPHRNNIVKYFDGFSFLDHYCLAFEILDKRLCDLMQENKSHPLSLSEIRCVTRQILVAFEALKSIGIVHSDLKPDNIMLVNHKDQPFKVKLIDFGLALPVSRLHIGMNMQILAFRAPEVVLGLPLSEAVDMWGVGCTMAFMYFGKSLFPSKYNHQITSGRYSLQYFVSDEQAKWRLRTPLQFMKVSGFRPEISKRFTDLARDFEDLIARGRKQTCDDIEDRLAFLDLLKRCLHLNSIHRICPSKALEHCFTSQVKPVDEMEMVSTVNTEIGLGASFGDYFNQLTESPKIEQPRTLSKHESKPVSYDANVFTDQTSQKKSFQKIFEIYSRLKQNILCRLL</sequence>
<dbReference type="PANTHER" id="PTHR24058">
    <property type="entry name" value="DUAL SPECIFICITY PROTEIN KINASE"/>
    <property type="match status" value="1"/>
</dbReference>
<feature type="binding site" evidence="6">
    <location>
        <position position="76"/>
    </location>
    <ligand>
        <name>ATP</name>
        <dbReference type="ChEBI" id="CHEBI:30616"/>
    </ligand>
</feature>
<dbReference type="PANTHER" id="PTHR24058:SF53">
    <property type="entry name" value="HOMEODOMAIN-INTERACTING PROTEIN KINASE 2"/>
    <property type="match status" value="1"/>
</dbReference>
<reference evidence="9" key="3">
    <citation type="submission" date="2025-09" db="UniProtKB">
        <authorList>
            <consortium name="Ensembl"/>
        </authorList>
    </citation>
    <scope>IDENTIFICATION</scope>
</reference>
<dbReference type="GO" id="GO:0007224">
    <property type="term" value="P:smoothened signaling pathway"/>
    <property type="evidence" value="ECO:0007669"/>
    <property type="project" value="TreeGrafter"/>
</dbReference>
<evidence type="ECO:0000256" key="3">
    <source>
        <dbReference type="ARBA" id="ARBA00022741"/>
    </source>
</evidence>
<keyword evidence="1 7" id="KW-0723">Serine/threonine-protein kinase</keyword>
<reference evidence="9" key="2">
    <citation type="submission" date="2025-08" db="UniProtKB">
        <authorList>
            <consortium name="Ensembl"/>
        </authorList>
    </citation>
    <scope>IDENTIFICATION</scope>
</reference>
<dbReference type="GO" id="GO:0005524">
    <property type="term" value="F:ATP binding"/>
    <property type="evidence" value="ECO:0007669"/>
    <property type="project" value="UniProtKB-UniRule"/>
</dbReference>
<dbReference type="GO" id="GO:0003713">
    <property type="term" value="F:transcription coactivator activity"/>
    <property type="evidence" value="ECO:0007669"/>
    <property type="project" value="TreeGrafter"/>
</dbReference>
<dbReference type="GO" id="GO:0046332">
    <property type="term" value="F:SMAD binding"/>
    <property type="evidence" value="ECO:0007669"/>
    <property type="project" value="TreeGrafter"/>
</dbReference>
<dbReference type="SMART" id="SM00220">
    <property type="entry name" value="S_TKc"/>
    <property type="match status" value="1"/>
</dbReference>
<dbReference type="InterPro" id="IPR000719">
    <property type="entry name" value="Prot_kinase_dom"/>
</dbReference>
<reference evidence="9 10" key="1">
    <citation type="journal article" date="2014" name="Nat. Genet.">
        <title>Whole-genome sequence of a flatfish provides insights into ZW sex chromosome evolution and adaptation to a benthic lifestyle.</title>
        <authorList>
            <person name="Chen S."/>
            <person name="Zhang G."/>
            <person name="Shao C."/>
            <person name="Huang Q."/>
            <person name="Liu G."/>
            <person name="Zhang P."/>
            <person name="Song W."/>
            <person name="An N."/>
            <person name="Chalopin D."/>
            <person name="Volff J.N."/>
            <person name="Hong Y."/>
            <person name="Li Q."/>
            <person name="Sha Z."/>
            <person name="Zhou H."/>
            <person name="Xie M."/>
            <person name="Yu Q."/>
            <person name="Liu Y."/>
            <person name="Xiang H."/>
            <person name="Wang N."/>
            <person name="Wu K."/>
            <person name="Yang C."/>
            <person name="Zhou Q."/>
            <person name="Liao X."/>
            <person name="Yang L."/>
            <person name="Hu Q."/>
            <person name="Zhang J."/>
            <person name="Meng L."/>
            <person name="Jin L."/>
            <person name="Tian Y."/>
            <person name="Lian J."/>
            <person name="Yang J."/>
            <person name="Miao G."/>
            <person name="Liu S."/>
            <person name="Liang Z."/>
            <person name="Yan F."/>
            <person name="Li Y."/>
            <person name="Sun B."/>
            <person name="Zhang H."/>
            <person name="Zhang J."/>
            <person name="Zhu Y."/>
            <person name="Du M."/>
            <person name="Zhao Y."/>
            <person name="Schartl M."/>
            <person name="Tang Q."/>
            <person name="Wang J."/>
        </authorList>
    </citation>
    <scope>NUCLEOTIDE SEQUENCE</scope>
</reference>
<keyword evidence="3 6" id="KW-0547">Nucleotide-binding</keyword>
<dbReference type="GO" id="GO:0004674">
    <property type="term" value="F:protein serine/threonine kinase activity"/>
    <property type="evidence" value="ECO:0007669"/>
    <property type="project" value="UniProtKB-KW"/>
</dbReference>
<organism evidence="9 10">
    <name type="scientific">Cynoglossus semilaevis</name>
    <name type="common">Tongue sole</name>
    <dbReference type="NCBI Taxonomy" id="244447"/>
    <lineage>
        <taxon>Eukaryota</taxon>
        <taxon>Metazoa</taxon>
        <taxon>Chordata</taxon>
        <taxon>Craniata</taxon>
        <taxon>Vertebrata</taxon>
        <taxon>Euteleostomi</taxon>
        <taxon>Actinopterygii</taxon>
        <taxon>Neopterygii</taxon>
        <taxon>Teleostei</taxon>
        <taxon>Neoteleostei</taxon>
        <taxon>Acanthomorphata</taxon>
        <taxon>Carangaria</taxon>
        <taxon>Pleuronectiformes</taxon>
        <taxon>Pleuronectoidei</taxon>
        <taxon>Cynoglossidae</taxon>
        <taxon>Cynoglossinae</taxon>
        <taxon>Cynoglossus</taxon>
    </lineage>
</organism>
<evidence type="ECO:0000256" key="2">
    <source>
        <dbReference type="ARBA" id="ARBA00022679"/>
    </source>
</evidence>
<evidence type="ECO:0000313" key="9">
    <source>
        <dbReference type="Ensembl" id="ENSCSEP00000002913.1"/>
    </source>
</evidence>
<dbReference type="InterPro" id="IPR008271">
    <property type="entry name" value="Ser/Thr_kinase_AS"/>
</dbReference>
<dbReference type="InterPro" id="IPR011009">
    <property type="entry name" value="Kinase-like_dom_sf"/>
</dbReference>
<dbReference type="Gene3D" id="3.30.200.20">
    <property type="entry name" value="Phosphorylase Kinase, domain 1"/>
    <property type="match status" value="1"/>
</dbReference>
<evidence type="ECO:0000256" key="5">
    <source>
        <dbReference type="ARBA" id="ARBA00022840"/>
    </source>
</evidence>
<dbReference type="Proteomes" id="UP000265120">
    <property type="component" value="Chromosome 15"/>
</dbReference>
<evidence type="ECO:0000256" key="1">
    <source>
        <dbReference type="ARBA" id="ARBA00022527"/>
    </source>
</evidence>
<comment type="similarity">
    <text evidence="7">Belongs to the protein kinase superfamily.</text>
</comment>
<dbReference type="GO" id="GO:0016605">
    <property type="term" value="C:PML body"/>
    <property type="evidence" value="ECO:0007669"/>
    <property type="project" value="TreeGrafter"/>
</dbReference>